<dbReference type="InterPro" id="IPR011330">
    <property type="entry name" value="Glyco_hydro/deAcase_b/a-brl"/>
</dbReference>
<keyword evidence="5" id="KW-1185">Reference proteome</keyword>
<feature type="region of interest" description="Disordered" evidence="1">
    <location>
        <begin position="416"/>
        <end position="438"/>
    </location>
</feature>
<dbReference type="OrthoDB" id="407355at2759"/>
<dbReference type="Pfam" id="PF01522">
    <property type="entry name" value="Polysacc_deac_1"/>
    <property type="match status" value="1"/>
</dbReference>
<organism evidence="4 5">
    <name type="scientific">Rhizopus oryzae</name>
    <name type="common">Mucormycosis agent</name>
    <name type="synonym">Rhizopus arrhizus var. delemar</name>
    <dbReference type="NCBI Taxonomy" id="64495"/>
    <lineage>
        <taxon>Eukaryota</taxon>
        <taxon>Fungi</taxon>
        <taxon>Fungi incertae sedis</taxon>
        <taxon>Mucoromycota</taxon>
        <taxon>Mucoromycotina</taxon>
        <taxon>Mucoromycetes</taxon>
        <taxon>Mucorales</taxon>
        <taxon>Mucorineae</taxon>
        <taxon>Rhizopodaceae</taxon>
        <taxon>Rhizopus</taxon>
    </lineage>
</organism>
<feature type="signal peptide" evidence="2">
    <location>
        <begin position="1"/>
        <end position="19"/>
    </location>
</feature>
<sequence length="471" mass="50804">MYLTGIGAFILATGSFVSAATTTSSSASSTSSGILAVQSPTWLPDFPIPSDVASGYPTGSPNITSTLSHKTLNLKDYPEPWGKPTTDHPEIKAVINAIDWSKVPKAPVRKAGSNGDLIMTGYDASKDPYCWWSDSNCVKPKASYLPEDVSICPNAGDWGLNYDDGPYNYSDDDKELNKYAEPELYNFLAKTNNQKATLFYIGSNVATFPAAARRALNDGHVLCVHTWSHPQMTAQSNEQVVAELYWTLRAIKEATGVTTKCWRPPYGDVDDRVRAIAWQMGMRTYLWDEDTNDWNMPGDGGGNLSPSKVDGYFEGWIKSQKSGKETHGHIVLEHELNNATVKMTEKWLPKLQETFNVQTIHHCMNISQPYWETNWVYPTAADPNPASNSTNSTATSSSDASSTTIVLGSTASSSVSEAAAASETPSDASTESSSSSTTVNVNNNAALSSASTTTVGAASFLAAAAVVSYIF</sequence>
<evidence type="ECO:0000313" key="5">
    <source>
        <dbReference type="Proteomes" id="UP000716291"/>
    </source>
</evidence>
<dbReference type="GO" id="GO:0016020">
    <property type="term" value="C:membrane"/>
    <property type="evidence" value="ECO:0007669"/>
    <property type="project" value="TreeGrafter"/>
</dbReference>
<feature type="region of interest" description="Disordered" evidence="1">
    <location>
        <begin position="382"/>
        <end position="401"/>
    </location>
</feature>
<dbReference type="CDD" id="cd10952">
    <property type="entry name" value="CE4_MrCDA_like"/>
    <property type="match status" value="1"/>
</dbReference>
<dbReference type="EMBL" id="JAANQT010000096">
    <property type="protein sequence ID" value="KAG1314654.1"/>
    <property type="molecule type" value="Genomic_DNA"/>
</dbReference>
<dbReference type="Proteomes" id="UP000716291">
    <property type="component" value="Unassembled WGS sequence"/>
</dbReference>
<dbReference type="InterPro" id="IPR050248">
    <property type="entry name" value="Polysacc_deacetylase_ArnD"/>
</dbReference>
<dbReference type="SUPFAM" id="SSF88713">
    <property type="entry name" value="Glycoside hydrolase/deacetylase"/>
    <property type="match status" value="1"/>
</dbReference>
<dbReference type="GO" id="GO:0004099">
    <property type="term" value="F:chitin deacetylase activity"/>
    <property type="evidence" value="ECO:0007669"/>
    <property type="project" value="TreeGrafter"/>
</dbReference>
<keyword evidence="2" id="KW-0732">Signal</keyword>
<dbReference type="GO" id="GO:0005975">
    <property type="term" value="P:carbohydrate metabolic process"/>
    <property type="evidence" value="ECO:0007669"/>
    <property type="project" value="InterPro"/>
</dbReference>
<dbReference type="PROSITE" id="PS51677">
    <property type="entry name" value="NODB"/>
    <property type="match status" value="1"/>
</dbReference>
<dbReference type="GO" id="GO:0009272">
    <property type="term" value="P:fungal-type cell wall biogenesis"/>
    <property type="evidence" value="ECO:0007669"/>
    <property type="project" value="UniProtKB-ARBA"/>
</dbReference>
<comment type="caution">
    <text evidence="4">The sequence shown here is derived from an EMBL/GenBank/DDBJ whole genome shotgun (WGS) entry which is preliminary data.</text>
</comment>
<proteinExistence type="predicted"/>
<evidence type="ECO:0000259" key="3">
    <source>
        <dbReference type="PROSITE" id="PS51677"/>
    </source>
</evidence>
<evidence type="ECO:0000256" key="2">
    <source>
        <dbReference type="SAM" id="SignalP"/>
    </source>
</evidence>
<dbReference type="InterPro" id="IPR002509">
    <property type="entry name" value="NODB_dom"/>
</dbReference>
<reference evidence="4" key="1">
    <citation type="journal article" date="2020" name="Microb. Genom.">
        <title>Genetic diversity of clinical and environmental Mucorales isolates obtained from an investigation of mucormycosis cases among solid organ transplant recipients.</title>
        <authorList>
            <person name="Nguyen M.H."/>
            <person name="Kaul D."/>
            <person name="Muto C."/>
            <person name="Cheng S.J."/>
            <person name="Richter R.A."/>
            <person name="Bruno V.M."/>
            <person name="Liu G."/>
            <person name="Beyhan S."/>
            <person name="Sundermann A.J."/>
            <person name="Mounaud S."/>
            <person name="Pasculle A.W."/>
            <person name="Nierman W.C."/>
            <person name="Driscoll E."/>
            <person name="Cumbie R."/>
            <person name="Clancy C.J."/>
            <person name="Dupont C.L."/>
        </authorList>
    </citation>
    <scope>NUCLEOTIDE SEQUENCE</scope>
    <source>
        <strain evidence="4">GL11</strain>
    </source>
</reference>
<protein>
    <recommendedName>
        <fullName evidence="3">NodB homology domain-containing protein</fullName>
    </recommendedName>
</protein>
<dbReference type="PANTHER" id="PTHR10587">
    <property type="entry name" value="GLYCOSYL TRANSFERASE-RELATED"/>
    <property type="match status" value="1"/>
</dbReference>
<evidence type="ECO:0000313" key="4">
    <source>
        <dbReference type="EMBL" id="KAG1314654.1"/>
    </source>
</evidence>
<feature type="chain" id="PRO_5040500801" description="NodB homology domain-containing protein" evidence="2">
    <location>
        <begin position="20"/>
        <end position="471"/>
    </location>
</feature>
<evidence type="ECO:0000256" key="1">
    <source>
        <dbReference type="SAM" id="MobiDB-lite"/>
    </source>
</evidence>
<dbReference type="PANTHER" id="PTHR10587:SF98">
    <property type="entry name" value="CHITIN DEACETYLASE"/>
    <property type="match status" value="1"/>
</dbReference>
<feature type="domain" description="NodB homology" evidence="3">
    <location>
        <begin position="156"/>
        <end position="360"/>
    </location>
</feature>
<gene>
    <name evidence="4" type="ORF">G6F64_001298</name>
</gene>
<accession>A0A9P6XII9</accession>
<dbReference type="AlphaFoldDB" id="A0A9P6XII9"/>
<dbReference type="Gene3D" id="3.20.20.370">
    <property type="entry name" value="Glycoside hydrolase/deacetylase"/>
    <property type="match status" value="1"/>
</dbReference>
<name>A0A9P6XII9_RHIOR</name>